<dbReference type="Pfam" id="PF03610">
    <property type="entry name" value="EIIA-man"/>
    <property type="match status" value="1"/>
</dbReference>
<comment type="caution">
    <text evidence="3">The sequence shown here is derived from an EMBL/GenBank/DDBJ whole genome shotgun (WGS) entry which is preliminary data.</text>
</comment>
<reference evidence="3 4" key="1">
    <citation type="submission" date="2019-08" db="EMBL/GenBank/DDBJ databases">
        <title>In-depth cultivation of the pig gut microbiome towards novel bacterial diversity and tailored functional studies.</title>
        <authorList>
            <person name="Wylensek D."/>
            <person name="Hitch T.C.A."/>
            <person name="Clavel T."/>
        </authorList>
    </citation>
    <scope>NUCLEOTIDE SEQUENCE [LARGE SCALE GENOMIC DNA]</scope>
    <source>
        <strain evidence="3 4">CA-Schmier-601-WT-1</strain>
    </source>
</reference>
<accession>A0A6N7XRY8</accession>
<dbReference type="AlphaFoldDB" id="A0A6N7XRY8"/>
<dbReference type="RefSeq" id="WP_154435466.1">
    <property type="nucleotide sequence ID" value="NZ_VUNC01000005.1"/>
</dbReference>
<keyword evidence="1" id="KW-0808">Transferase</keyword>
<dbReference type="Proteomes" id="UP000469325">
    <property type="component" value="Unassembled WGS sequence"/>
</dbReference>
<evidence type="ECO:0000259" key="2">
    <source>
        <dbReference type="PROSITE" id="PS51096"/>
    </source>
</evidence>
<dbReference type="InterPro" id="IPR051471">
    <property type="entry name" value="Bacterial_PTS_sugar_comp"/>
</dbReference>
<gene>
    <name evidence="3" type="ORF">FYJ68_07170</name>
</gene>
<dbReference type="PANTHER" id="PTHR33799:SF1">
    <property type="entry name" value="PTS SYSTEM MANNOSE-SPECIFIC EIIAB COMPONENT-RELATED"/>
    <property type="match status" value="1"/>
</dbReference>
<evidence type="ECO:0000313" key="3">
    <source>
        <dbReference type="EMBL" id="MST72885.1"/>
    </source>
</evidence>
<dbReference type="GO" id="GO:0016020">
    <property type="term" value="C:membrane"/>
    <property type="evidence" value="ECO:0007669"/>
    <property type="project" value="InterPro"/>
</dbReference>
<name>A0A6N7XRY8_9ACTN</name>
<feature type="domain" description="PTS EIIA type-4" evidence="2">
    <location>
        <begin position="1"/>
        <end position="133"/>
    </location>
</feature>
<dbReference type="InterPro" id="IPR036662">
    <property type="entry name" value="PTS_EIIA_man-typ_sf"/>
</dbReference>
<sequence>MRKFLIASHGTVASGIKSAVKILTHDDSAITAVDCYLDESDFTPRIQEFIDSVGPDDEAVIFTDLLGGSVCNKVMQLEPEKHGILHVTGVNLITVMGCLLSDEPLNAGSVDEIVKTGASLIQRVSADEGEEKGDESDEDFFA</sequence>
<keyword evidence="4" id="KW-1185">Reference proteome</keyword>
<dbReference type="GO" id="GO:0009401">
    <property type="term" value="P:phosphoenolpyruvate-dependent sugar phosphotransferase system"/>
    <property type="evidence" value="ECO:0007669"/>
    <property type="project" value="InterPro"/>
</dbReference>
<dbReference type="PANTHER" id="PTHR33799">
    <property type="entry name" value="PTS PERMEASE-RELATED-RELATED"/>
    <property type="match status" value="1"/>
</dbReference>
<evidence type="ECO:0000256" key="1">
    <source>
        <dbReference type="ARBA" id="ARBA00022679"/>
    </source>
</evidence>
<dbReference type="SUPFAM" id="SSF53062">
    <property type="entry name" value="PTS system fructose IIA component-like"/>
    <property type="match status" value="1"/>
</dbReference>
<dbReference type="EMBL" id="VUNC01000005">
    <property type="protein sequence ID" value="MST72885.1"/>
    <property type="molecule type" value="Genomic_DNA"/>
</dbReference>
<dbReference type="InterPro" id="IPR004701">
    <property type="entry name" value="PTS_EIIA_man-typ"/>
</dbReference>
<organism evidence="3 4">
    <name type="scientific">Olsenella porci</name>
    <dbReference type="NCBI Taxonomy" id="2652279"/>
    <lineage>
        <taxon>Bacteria</taxon>
        <taxon>Bacillati</taxon>
        <taxon>Actinomycetota</taxon>
        <taxon>Coriobacteriia</taxon>
        <taxon>Coriobacteriales</taxon>
        <taxon>Atopobiaceae</taxon>
        <taxon>Olsenella</taxon>
    </lineage>
</organism>
<proteinExistence type="predicted"/>
<evidence type="ECO:0000313" key="4">
    <source>
        <dbReference type="Proteomes" id="UP000469325"/>
    </source>
</evidence>
<protein>
    <submittedName>
        <fullName evidence="3">PTS fructose transporter subunit IIA</fullName>
    </submittedName>
</protein>
<dbReference type="GO" id="GO:0016740">
    <property type="term" value="F:transferase activity"/>
    <property type="evidence" value="ECO:0007669"/>
    <property type="project" value="UniProtKB-KW"/>
</dbReference>
<dbReference type="PROSITE" id="PS51096">
    <property type="entry name" value="PTS_EIIA_TYPE_4"/>
    <property type="match status" value="1"/>
</dbReference>
<dbReference type="Gene3D" id="3.40.50.510">
    <property type="entry name" value="Phosphotransferase system, mannose-type IIA component"/>
    <property type="match status" value="1"/>
</dbReference>